<reference evidence="5 6" key="1">
    <citation type="journal article" date="2008" name="Nature">
        <title>Genome analysis of the platypus reveals unique signatures of evolution.</title>
        <authorList>
            <person name="Warren W.C."/>
            <person name="Hillier L.W."/>
            <person name="Marshall Graves J.A."/>
            <person name="Birney E."/>
            <person name="Ponting C.P."/>
            <person name="Grutzner F."/>
            <person name="Belov K."/>
            <person name="Miller W."/>
            <person name="Clarke L."/>
            <person name="Chinwalla A.T."/>
            <person name="Yang S.P."/>
            <person name="Heger A."/>
            <person name="Locke D.P."/>
            <person name="Miethke P."/>
            <person name="Waters P.D."/>
            <person name="Veyrunes F."/>
            <person name="Fulton L."/>
            <person name="Fulton B."/>
            <person name="Graves T."/>
            <person name="Wallis J."/>
            <person name="Puente X.S."/>
            <person name="Lopez-Otin C."/>
            <person name="Ordonez G.R."/>
            <person name="Eichler E.E."/>
            <person name="Chen L."/>
            <person name="Cheng Z."/>
            <person name="Deakin J.E."/>
            <person name="Alsop A."/>
            <person name="Thompson K."/>
            <person name="Kirby P."/>
            <person name="Papenfuss A.T."/>
            <person name="Wakefield M.J."/>
            <person name="Olender T."/>
            <person name="Lancet D."/>
            <person name="Huttley G.A."/>
            <person name="Smit A.F."/>
            <person name="Pask A."/>
            <person name="Temple-Smith P."/>
            <person name="Batzer M.A."/>
            <person name="Walker J.A."/>
            <person name="Konkel M.K."/>
            <person name="Harris R.S."/>
            <person name="Whittington C.M."/>
            <person name="Wong E.S."/>
            <person name="Gemmell N.J."/>
            <person name="Buschiazzo E."/>
            <person name="Vargas Jentzsch I.M."/>
            <person name="Merkel A."/>
            <person name="Schmitz J."/>
            <person name="Zemann A."/>
            <person name="Churakov G."/>
            <person name="Kriegs J.O."/>
            <person name="Brosius J."/>
            <person name="Murchison E.P."/>
            <person name="Sachidanandam R."/>
            <person name="Smith C."/>
            <person name="Hannon G.J."/>
            <person name="Tsend-Ayush E."/>
            <person name="McMillan D."/>
            <person name="Attenborough R."/>
            <person name="Rens W."/>
            <person name="Ferguson-Smith M."/>
            <person name="Lefevre C.M."/>
            <person name="Sharp J.A."/>
            <person name="Nicholas K.R."/>
            <person name="Ray D.A."/>
            <person name="Kube M."/>
            <person name="Reinhardt R."/>
            <person name="Pringle T.H."/>
            <person name="Taylor J."/>
            <person name="Jones R.C."/>
            <person name="Nixon B."/>
            <person name="Dacheux J.L."/>
            <person name="Niwa H."/>
            <person name="Sekita Y."/>
            <person name="Huang X."/>
            <person name="Stark A."/>
            <person name="Kheradpour P."/>
            <person name="Kellis M."/>
            <person name="Flicek P."/>
            <person name="Chen Y."/>
            <person name="Webber C."/>
            <person name="Hardison R."/>
            <person name="Nelson J."/>
            <person name="Hallsworth-Pepin K."/>
            <person name="Delehaunty K."/>
            <person name="Markovic C."/>
            <person name="Minx P."/>
            <person name="Feng Y."/>
            <person name="Kremitzki C."/>
            <person name="Mitreva M."/>
            <person name="Glasscock J."/>
            <person name="Wylie T."/>
            <person name="Wohldmann P."/>
            <person name="Thiru P."/>
            <person name="Nhan M.N."/>
            <person name="Pohl C.S."/>
            <person name="Smith S.M."/>
            <person name="Hou S."/>
            <person name="Nefedov M."/>
            <person name="de Jong P.J."/>
            <person name="Renfree M.B."/>
            <person name="Mardis E.R."/>
            <person name="Wilson R.K."/>
        </authorList>
    </citation>
    <scope>NUCLEOTIDE SEQUENCE [LARGE SCALE GENOMIC DNA]</scope>
    <source>
        <strain evidence="5 6">Glennie</strain>
    </source>
</reference>
<sequence>MKAQVAVLGWVFTTLCLVSYTAAFSHGASLVACLDMKPKHIRAQLQSPRNSYIIIHSNMSSFSPGDKVPVTVRSSRDFMGFLLQARRVSNDEVTGTFVFVPSGSKLMNCFKEGDTVTHSDKSLKRNLSFVWKAPDQSTGDIKFFLSVVQSYFVYWARIESVVVSQQTQNRTLSDRSEEPGPDMPTMLILLTHPVEFIPTSLTRTAATGWEHILTGDGNREIPGDGPNPLGPSLSGVTSQSSDGGEQPGWRSSTDTDEMLEPSLEAWHLEGAYALGSFGFEENSSSHHSLDRYWANSEGNIQNGPRTQTPLPTEILFPAHLLGPQRLSATEAVPRRLNGKANSIILGNAPTASPQMATRESAIPKASANFLSQSAKGGEEEDGYTSPWMTKPMPGTANPRQDGRGSHWETQIMAAQLSILLCLSATFGMALAAVLRCLHDQYCHKRTEVSFSEPDSDIPTGTDSEEVMHVKKIRENSFVLVQAEYNWITPSAGMKKTLV</sequence>
<name>A0A6I8PQ02_ORNAN</name>
<feature type="compositionally biased region" description="Polar residues" evidence="1">
    <location>
        <begin position="234"/>
        <end position="243"/>
    </location>
</feature>
<keyword evidence="6" id="KW-1185">Reference proteome</keyword>
<feature type="domain" description="Reelin" evidence="4">
    <location>
        <begin position="18"/>
        <end position="179"/>
    </location>
</feature>
<dbReference type="PANTHER" id="PTHR45828:SF51">
    <property type="entry name" value="REELIN DOMAIN-CONTAINING PROTEIN 1"/>
    <property type="match status" value="1"/>
</dbReference>
<evidence type="ECO:0000256" key="2">
    <source>
        <dbReference type="SAM" id="Phobius"/>
    </source>
</evidence>
<protein>
    <recommendedName>
        <fullName evidence="4">Reelin domain-containing protein</fullName>
    </recommendedName>
</protein>
<evidence type="ECO:0000256" key="3">
    <source>
        <dbReference type="SAM" id="SignalP"/>
    </source>
</evidence>
<dbReference type="CDD" id="cd08544">
    <property type="entry name" value="Reeler"/>
    <property type="match status" value="1"/>
</dbReference>
<reference evidence="5" key="2">
    <citation type="submission" date="2025-08" db="UniProtKB">
        <authorList>
            <consortium name="Ensembl"/>
        </authorList>
    </citation>
    <scope>IDENTIFICATION</scope>
    <source>
        <strain evidence="5">Glennie</strain>
    </source>
</reference>
<proteinExistence type="predicted"/>
<dbReference type="OMA" id="DMQPKHI"/>
<accession>A0A6I8PQ02</accession>
<evidence type="ECO:0000256" key="1">
    <source>
        <dbReference type="SAM" id="MobiDB-lite"/>
    </source>
</evidence>
<dbReference type="InParanoid" id="A0A6I8PQ02"/>
<keyword evidence="2" id="KW-0472">Membrane</keyword>
<dbReference type="PROSITE" id="PS51019">
    <property type="entry name" value="REELIN"/>
    <property type="match status" value="1"/>
</dbReference>
<dbReference type="Pfam" id="PF02014">
    <property type="entry name" value="Reeler"/>
    <property type="match status" value="1"/>
</dbReference>
<dbReference type="Ensembl" id="ENSOANT00000068852.1">
    <property type="protein sequence ID" value="ENSOANP00000054530.1"/>
    <property type="gene ID" value="ENSOANG00000036251.1"/>
</dbReference>
<evidence type="ECO:0000313" key="6">
    <source>
        <dbReference type="Proteomes" id="UP000002279"/>
    </source>
</evidence>
<dbReference type="InterPro" id="IPR002861">
    <property type="entry name" value="Reeler_dom"/>
</dbReference>
<feature type="transmembrane region" description="Helical" evidence="2">
    <location>
        <begin position="416"/>
        <end position="437"/>
    </location>
</feature>
<keyword evidence="3" id="KW-0732">Signal</keyword>
<keyword evidence="2" id="KW-1133">Transmembrane helix</keyword>
<evidence type="ECO:0000313" key="5">
    <source>
        <dbReference type="Ensembl" id="ENSOANP00000054530.1"/>
    </source>
</evidence>
<dbReference type="Bgee" id="ENSOANG00000036251">
    <property type="expression patterns" value="Expressed in ovary and 1 other cell type or tissue"/>
</dbReference>
<feature type="signal peptide" evidence="3">
    <location>
        <begin position="1"/>
        <end position="23"/>
    </location>
</feature>
<dbReference type="PROSITE" id="PS51257">
    <property type="entry name" value="PROKAR_LIPOPROTEIN"/>
    <property type="match status" value="1"/>
</dbReference>
<dbReference type="AlphaFoldDB" id="A0A6I8PQ02"/>
<feature type="region of interest" description="Disordered" evidence="1">
    <location>
        <begin position="214"/>
        <end position="255"/>
    </location>
</feature>
<organism evidence="5 6">
    <name type="scientific">Ornithorhynchus anatinus</name>
    <name type="common">Duckbill platypus</name>
    <dbReference type="NCBI Taxonomy" id="9258"/>
    <lineage>
        <taxon>Eukaryota</taxon>
        <taxon>Metazoa</taxon>
        <taxon>Chordata</taxon>
        <taxon>Craniata</taxon>
        <taxon>Vertebrata</taxon>
        <taxon>Euteleostomi</taxon>
        <taxon>Mammalia</taxon>
        <taxon>Monotremata</taxon>
        <taxon>Ornithorhynchidae</taxon>
        <taxon>Ornithorhynchus</taxon>
    </lineage>
</organism>
<evidence type="ECO:0000259" key="4">
    <source>
        <dbReference type="PROSITE" id="PS51019"/>
    </source>
</evidence>
<dbReference type="GO" id="GO:0016020">
    <property type="term" value="C:membrane"/>
    <property type="evidence" value="ECO:0000318"/>
    <property type="project" value="GO_Central"/>
</dbReference>
<dbReference type="Proteomes" id="UP000002279">
    <property type="component" value="Chromosome 12"/>
</dbReference>
<keyword evidence="2" id="KW-0812">Transmembrane</keyword>
<feature type="region of interest" description="Disordered" evidence="1">
    <location>
        <begin position="373"/>
        <end position="404"/>
    </location>
</feature>
<dbReference type="InterPro" id="IPR042307">
    <property type="entry name" value="Reeler_sf"/>
</dbReference>
<dbReference type="Gene3D" id="2.60.40.4060">
    <property type="entry name" value="Reeler domain"/>
    <property type="match status" value="1"/>
</dbReference>
<feature type="chain" id="PRO_5026300783" description="Reelin domain-containing protein" evidence="3">
    <location>
        <begin position="24"/>
        <end position="498"/>
    </location>
</feature>
<reference evidence="5" key="3">
    <citation type="submission" date="2025-09" db="UniProtKB">
        <authorList>
            <consortium name="Ensembl"/>
        </authorList>
    </citation>
    <scope>IDENTIFICATION</scope>
    <source>
        <strain evidence="5">Glennie</strain>
    </source>
</reference>
<dbReference type="InterPro" id="IPR051237">
    <property type="entry name" value="Ferric-chelate_Red/DefProt"/>
</dbReference>
<dbReference type="PANTHER" id="PTHR45828">
    <property type="entry name" value="CYTOCHROME B561/FERRIC REDUCTASE TRANSMEMBRANE"/>
    <property type="match status" value="1"/>
</dbReference>
<dbReference type="GeneTree" id="ENSGT00940000163277"/>